<sequence>MQASAPLSSDPLAILTKTPEKSVSESPQNSKAAVVPVEKKLPPADLDCHYLPIRTQAQLNERLVHHMKMVCDAQAYSVKVIKQYIQHLKEGIVDRNEEQLALACLNKGFHYPNQYLEFLEELQSTNPLLDKTLSLLRKKQAFSEGYPPTLKSKAESQRTLMVLQKDIDRFSREAKARPFCYVRPPNSQLTPSETLLKLPEALCFFDCGQAINYSAYRAVLDVVGDKRFDEILRQVKFRISANLNNKNDYITLLFEFPSIKRSEPLVSGHCYSFRNHPFYQYKDPYGPMAAWNVVYSGEAQGEKTFIGFGLPVPCSEEHIHKVMVNACNSSPYNERYFLPEHRESIKQNVARLRASHVKQYDLSKTVTMEEFNAHTETGLDYDISAELTLEHLQHISLLSRASYFNQQIETGKWQIQRPRIVE</sequence>
<keyword evidence="3" id="KW-1185">Reference proteome</keyword>
<dbReference type="EMBL" id="JOJP01000001">
    <property type="protein sequence ID" value="KEI69542.1"/>
    <property type="molecule type" value="Genomic_DNA"/>
</dbReference>
<organism evidence="2 3">
    <name type="scientific">Endozoicomonas elysicola</name>
    <dbReference type="NCBI Taxonomy" id="305900"/>
    <lineage>
        <taxon>Bacteria</taxon>
        <taxon>Pseudomonadati</taxon>
        <taxon>Pseudomonadota</taxon>
        <taxon>Gammaproteobacteria</taxon>
        <taxon>Oceanospirillales</taxon>
        <taxon>Endozoicomonadaceae</taxon>
        <taxon>Endozoicomonas</taxon>
    </lineage>
</organism>
<name>A0A081K5W6_9GAMM</name>
<dbReference type="STRING" id="305900.GV64_01230"/>
<accession>A0A081K5W6</accession>
<protein>
    <submittedName>
        <fullName evidence="2">Uncharacterized protein</fullName>
    </submittedName>
</protein>
<dbReference type="AlphaFoldDB" id="A0A081K5W6"/>
<dbReference type="Proteomes" id="UP000027997">
    <property type="component" value="Unassembled WGS sequence"/>
</dbReference>
<gene>
    <name evidence="2" type="ORF">GV64_01230</name>
</gene>
<evidence type="ECO:0000256" key="1">
    <source>
        <dbReference type="SAM" id="MobiDB-lite"/>
    </source>
</evidence>
<proteinExistence type="predicted"/>
<comment type="caution">
    <text evidence="2">The sequence shown here is derived from an EMBL/GenBank/DDBJ whole genome shotgun (WGS) entry which is preliminary data.</text>
</comment>
<reference evidence="2 3" key="1">
    <citation type="submission" date="2014-06" db="EMBL/GenBank/DDBJ databases">
        <title>Whole Genome Sequences of Three Symbiotic Endozoicomonas Bacteria.</title>
        <authorList>
            <person name="Neave M.J."/>
            <person name="Apprill A."/>
            <person name="Voolstra C.R."/>
        </authorList>
    </citation>
    <scope>NUCLEOTIDE SEQUENCE [LARGE SCALE GENOMIC DNA]</scope>
    <source>
        <strain evidence="2 3">DSM 22380</strain>
    </source>
</reference>
<feature type="region of interest" description="Disordered" evidence="1">
    <location>
        <begin position="1"/>
        <end position="31"/>
    </location>
</feature>
<evidence type="ECO:0000313" key="2">
    <source>
        <dbReference type="EMBL" id="KEI69542.1"/>
    </source>
</evidence>
<evidence type="ECO:0000313" key="3">
    <source>
        <dbReference type="Proteomes" id="UP000027997"/>
    </source>
</evidence>